<reference evidence="11 12" key="1">
    <citation type="submission" date="2012-08" db="EMBL/GenBank/DDBJ databases">
        <title>Whole genome shotgun sequence of Austwickia chelonae NBRC 105200.</title>
        <authorList>
            <person name="Yoshida I."/>
            <person name="Hosoyama A."/>
            <person name="Tsuchikane K."/>
            <person name="Katsumata H."/>
            <person name="Ando Y."/>
            <person name="Ohji S."/>
            <person name="Hamada M."/>
            <person name="Tamura T."/>
            <person name="Yamazoe A."/>
            <person name="Yamazaki S."/>
            <person name="Fujita N."/>
        </authorList>
    </citation>
    <scope>NUCLEOTIDE SEQUENCE [LARGE SCALE GENOMIC DNA]</scope>
    <source>
        <strain evidence="11 12">NBRC 105200</strain>
    </source>
</reference>
<dbReference type="PANTHER" id="PTHR43495">
    <property type="entry name" value="GABA PERMEASE"/>
    <property type="match status" value="1"/>
</dbReference>
<comment type="similarity">
    <text evidence="2">Belongs to the amino acid-polyamine-organocation (APC) superfamily. Amino acid transporter (AAT) (TC 2.A.3.1) family.</text>
</comment>
<feature type="transmembrane region" description="Helical" evidence="9">
    <location>
        <begin position="152"/>
        <end position="173"/>
    </location>
</feature>
<evidence type="ECO:0000256" key="8">
    <source>
        <dbReference type="SAM" id="MobiDB-lite"/>
    </source>
</evidence>
<feature type="compositionally biased region" description="Low complexity" evidence="8">
    <location>
        <begin position="14"/>
        <end position="28"/>
    </location>
</feature>
<dbReference type="EMBL" id="BAGZ01000008">
    <property type="protein sequence ID" value="GAB78020.1"/>
    <property type="molecule type" value="Genomic_DNA"/>
</dbReference>
<comment type="subcellular location">
    <subcellularLocation>
        <location evidence="1">Membrane</location>
        <topology evidence="1">Multi-pass membrane protein</topology>
    </subcellularLocation>
</comment>
<feature type="transmembrane region" description="Helical" evidence="9">
    <location>
        <begin position="185"/>
        <end position="206"/>
    </location>
</feature>
<comment type="caution">
    <text evidence="11">The sequence shown here is derived from an EMBL/GenBank/DDBJ whole genome shotgun (WGS) entry which is preliminary data.</text>
</comment>
<feature type="transmembrane region" description="Helical" evidence="9">
    <location>
        <begin position="307"/>
        <end position="332"/>
    </location>
</feature>
<dbReference type="GO" id="GO:0016020">
    <property type="term" value="C:membrane"/>
    <property type="evidence" value="ECO:0007669"/>
    <property type="project" value="UniProtKB-SubCell"/>
</dbReference>
<dbReference type="GO" id="GO:0055085">
    <property type="term" value="P:transmembrane transport"/>
    <property type="evidence" value="ECO:0007669"/>
    <property type="project" value="InterPro"/>
</dbReference>
<feature type="transmembrane region" description="Helical" evidence="9">
    <location>
        <begin position="367"/>
        <end position="385"/>
    </location>
</feature>
<sequence>MSTKKKNRRGARPAAKTEGAGAGSASTEATERDEAGGLQQGLTTRQISMIGLSGALGTGLFLGSGSMIKAAGPGIIVSYTLTGLLALIVIWALAEITTQHPVAGGFGASAHAYLGPIGGFVARWNVAVTMCIAVGAEVTASATYLQRWFPDLNAGIGTVICSVVLVVINLATVKLYGASEYWFSILKVVTVIVFIMLGTFMIFVGLPGRPAAGLGNLTAHGGFAPHGIGGILAAAVMAIFSFGGAENVSVTAAESKDPVHDIPHAAKAMIFRLIIFYVGAIAVVVALEPWTVSAEGSGLQASPFVKVLSAAAIPGAADFMNLVLIIAALSAGNGCLYASSRMLHSLGTDGMAPRSFGTTTKDGSPRVAVAAASVGMVVASVLALWRPDDAFKLLFGVLIFGLWMTWLLTVVTYLAFKNTRARFGLPESPVRLIGGTKMAVLGLVILLAVGVSLSFLPDLAIAWQIGGPYLLVLLLGFFFADQAGRGRPEDSVLTRELAARDLKARKTHS</sequence>
<dbReference type="PROSITE" id="PS00218">
    <property type="entry name" value="AMINO_ACID_PERMEASE_1"/>
    <property type="match status" value="1"/>
</dbReference>
<evidence type="ECO:0000256" key="2">
    <source>
        <dbReference type="ARBA" id="ARBA00008583"/>
    </source>
</evidence>
<evidence type="ECO:0000313" key="11">
    <source>
        <dbReference type="EMBL" id="GAB78020.1"/>
    </source>
</evidence>
<evidence type="ECO:0000256" key="3">
    <source>
        <dbReference type="ARBA" id="ARBA00022448"/>
    </source>
</evidence>
<dbReference type="PANTHER" id="PTHR43495:SF5">
    <property type="entry name" value="GAMMA-AMINOBUTYRIC ACID PERMEASE"/>
    <property type="match status" value="1"/>
</dbReference>
<keyword evidence="4 9" id="KW-0812">Transmembrane</keyword>
<feature type="transmembrane region" description="Helical" evidence="9">
    <location>
        <begin position="74"/>
        <end position="94"/>
    </location>
</feature>
<dbReference type="PIRSF" id="PIRSF006060">
    <property type="entry name" value="AA_transporter"/>
    <property type="match status" value="1"/>
</dbReference>
<feature type="transmembrane region" description="Helical" evidence="9">
    <location>
        <begin position="124"/>
        <end position="146"/>
    </location>
</feature>
<dbReference type="GO" id="GO:0006865">
    <property type="term" value="P:amino acid transport"/>
    <property type="evidence" value="ECO:0007669"/>
    <property type="project" value="UniProtKB-KW"/>
</dbReference>
<dbReference type="Gene3D" id="1.20.1740.10">
    <property type="entry name" value="Amino acid/polyamine transporter I"/>
    <property type="match status" value="1"/>
</dbReference>
<evidence type="ECO:0000256" key="6">
    <source>
        <dbReference type="ARBA" id="ARBA00022989"/>
    </source>
</evidence>
<dbReference type="InterPro" id="IPR004841">
    <property type="entry name" value="AA-permease/SLC12A_dom"/>
</dbReference>
<keyword evidence="7 9" id="KW-0472">Membrane</keyword>
<feature type="region of interest" description="Disordered" evidence="8">
    <location>
        <begin position="1"/>
        <end position="38"/>
    </location>
</feature>
<organism evidence="11 12">
    <name type="scientific">Austwickia chelonae NBRC 105200</name>
    <dbReference type="NCBI Taxonomy" id="1184607"/>
    <lineage>
        <taxon>Bacteria</taxon>
        <taxon>Bacillati</taxon>
        <taxon>Actinomycetota</taxon>
        <taxon>Actinomycetes</taxon>
        <taxon>Micrococcales</taxon>
        <taxon>Dermatophilaceae</taxon>
        <taxon>Austwickia</taxon>
    </lineage>
</organism>
<name>K6VRS1_9MICO</name>
<evidence type="ECO:0000256" key="9">
    <source>
        <dbReference type="SAM" id="Phobius"/>
    </source>
</evidence>
<evidence type="ECO:0000256" key="7">
    <source>
        <dbReference type="ARBA" id="ARBA00023136"/>
    </source>
</evidence>
<dbReference type="AlphaFoldDB" id="K6VRS1"/>
<dbReference type="eggNOG" id="COG1113">
    <property type="taxonomic scope" value="Bacteria"/>
</dbReference>
<dbReference type="Pfam" id="PF00324">
    <property type="entry name" value="AA_permease"/>
    <property type="match status" value="1"/>
</dbReference>
<evidence type="ECO:0000256" key="4">
    <source>
        <dbReference type="ARBA" id="ARBA00022692"/>
    </source>
</evidence>
<feature type="transmembrane region" description="Helical" evidence="9">
    <location>
        <begin position="269"/>
        <end position="287"/>
    </location>
</feature>
<dbReference type="RefSeq" id="WP_006502774.1">
    <property type="nucleotide sequence ID" value="NZ_BAGZ01000008.1"/>
</dbReference>
<feature type="transmembrane region" description="Helical" evidence="9">
    <location>
        <begin position="461"/>
        <end position="480"/>
    </location>
</feature>
<keyword evidence="12" id="KW-1185">Reference proteome</keyword>
<gene>
    <name evidence="11" type="ORF">AUCHE_08_02640</name>
</gene>
<feature type="transmembrane region" description="Helical" evidence="9">
    <location>
        <begin position="47"/>
        <end position="68"/>
    </location>
</feature>
<proteinExistence type="inferred from homology"/>
<feature type="transmembrane region" description="Helical" evidence="9">
    <location>
        <begin position="391"/>
        <end position="416"/>
    </location>
</feature>
<evidence type="ECO:0000259" key="10">
    <source>
        <dbReference type="Pfam" id="PF00324"/>
    </source>
</evidence>
<evidence type="ECO:0000313" key="12">
    <source>
        <dbReference type="Proteomes" id="UP000008495"/>
    </source>
</evidence>
<keyword evidence="6 9" id="KW-1133">Transmembrane helix</keyword>
<keyword evidence="5" id="KW-0029">Amino-acid transport</keyword>
<dbReference type="Proteomes" id="UP000008495">
    <property type="component" value="Unassembled WGS sequence"/>
</dbReference>
<keyword evidence="3" id="KW-0813">Transport</keyword>
<feature type="compositionally biased region" description="Basic residues" evidence="8">
    <location>
        <begin position="1"/>
        <end position="11"/>
    </location>
</feature>
<feature type="transmembrane region" description="Helical" evidence="9">
    <location>
        <begin position="226"/>
        <end position="248"/>
    </location>
</feature>
<evidence type="ECO:0000256" key="1">
    <source>
        <dbReference type="ARBA" id="ARBA00004141"/>
    </source>
</evidence>
<accession>K6VRS1</accession>
<dbReference type="OrthoDB" id="5297508at2"/>
<dbReference type="FunFam" id="1.20.1740.10:FF:000001">
    <property type="entry name" value="Amino acid permease"/>
    <property type="match status" value="1"/>
</dbReference>
<feature type="domain" description="Amino acid permease/ SLC12A" evidence="10">
    <location>
        <begin position="47"/>
        <end position="477"/>
    </location>
</feature>
<evidence type="ECO:0000256" key="5">
    <source>
        <dbReference type="ARBA" id="ARBA00022970"/>
    </source>
</evidence>
<feature type="transmembrane region" description="Helical" evidence="9">
    <location>
        <begin position="437"/>
        <end position="455"/>
    </location>
</feature>
<protein>
    <submittedName>
        <fullName evidence="11">Putative amino acid transporter</fullName>
    </submittedName>
</protein>
<dbReference type="InterPro" id="IPR004840">
    <property type="entry name" value="Amino_acid_permease_CS"/>
</dbReference>
<dbReference type="STRING" id="100225.SAMN05421595_0536"/>